<keyword evidence="5" id="KW-1185">Reference proteome</keyword>
<dbReference type="SUPFAM" id="SSF52540">
    <property type="entry name" value="P-loop containing nucleoside triphosphate hydrolases"/>
    <property type="match status" value="1"/>
</dbReference>
<dbReference type="Pfam" id="PF00071">
    <property type="entry name" value="Ras"/>
    <property type="match status" value="1"/>
</dbReference>
<dbReference type="InterPro" id="IPR001806">
    <property type="entry name" value="Small_GTPase"/>
</dbReference>
<feature type="non-terminal residue" evidence="4">
    <location>
        <position position="99"/>
    </location>
</feature>
<feature type="compositionally biased region" description="Polar residues" evidence="3">
    <location>
        <begin position="1"/>
        <end position="14"/>
    </location>
</feature>
<evidence type="ECO:0000313" key="4">
    <source>
        <dbReference type="EMBL" id="CAL4060943.1"/>
    </source>
</evidence>
<accession>A0AAV2PMX0</accession>
<dbReference type="GO" id="GO:0003924">
    <property type="term" value="F:GTPase activity"/>
    <property type="evidence" value="ECO:0007669"/>
    <property type="project" value="InterPro"/>
</dbReference>
<dbReference type="GO" id="GO:0005525">
    <property type="term" value="F:GTP binding"/>
    <property type="evidence" value="ECO:0007669"/>
    <property type="project" value="InterPro"/>
</dbReference>
<comment type="caution">
    <text evidence="4">The sequence shown here is derived from an EMBL/GenBank/DDBJ whole genome shotgun (WGS) entry which is preliminary data.</text>
</comment>
<reference evidence="4 5" key="1">
    <citation type="submission" date="2024-05" db="EMBL/GenBank/DDBJ databases">
        <authorList>
            <person name="Wallberg A."/>
        </authorList>
    </citation>
    <scope>NUCLEOTIDE SEQUENCE [LARGE SCALE GENOMIC DNA]</scope>
</reference>
<dbReference type="AlphaFoldDB" id="A0AAV2PMX0"/>
<dbReference type="PANTHER" id="PTHR45775">
    <property type="entry name" value="RAD, GEM/KIR FAMILY MEMBER 2, ISOFORM C"/>
    <property type="match status" value="1"/>
</dbReference>
<evidence type="ECO:0000256" key="1">
    <source>
        <dbReference type="ARBA" id="ARBA00008846"/>
    </source>
</evidence>
<name>A0AAV2PMX0_MEGNR</name>
<sequence length="99" mass="10820">LSNCMQYPGRSSTPLEDPFCPSPPMTPQSSLDVPRYRVALLGLSGVGKTSLVSQLLTSDYINTYDASLDEEFGEKSVSVLLDNEESEVVFIDHPAHEIS</sequence>
<keyword evidence="2" id="KW-0597">Phosphoprotein</keyword>
<feature type="non-terminal residue" evidence="4">
    <location>
        <position position="1"/>
    </location>
</feature>
<dbReference type="EMBL" id="CAXKWB010000470">
    <property type="protein sequence ID" value="CAL4060943.1"/>
    <property type="molecule type" value="Genomic_DNA"/>
</dbReference>
<dbReference type="GO" id="GO:0005886">
    <property type="term" value="C:plasma membrane"/>
    <property type="evidence" value="ECO:0007669"/>
    <property type="project" value="TreeGrafter"/>
</dbReference>
<dbReference type="Gene3D" id="3.40.50.300">
    <property type="entry name" value="P-loop containing nucleotide triphosphate hydrolases"/>
    <property type="match status" value="1"/>
</dbReference>
<dbReference type="PANTHER" id="PTHR45775:SF6">
    <property type="entry name" value="RAD, GEM_KIR FAMILY MEMBER 2, ISOFORM C"/>
    <property type="match status" value="1"/>
</dbReference>
<feature type="region of interest" description="Disordered" evidence="3">
    <location>
        <begin position="1"/>
        <end position="28"/>
    </location>
</feature>
<dbReference type="GO" id="GO:0005246">
    <property type="term" value="F:calcium channel regulator activity"/>
    <property type="evidence" value="ECO:0007669"/>
    <property type="project" value="TreeGrafter"/>
</dbReference>
<gene>
    <name evidence="4" type="ORF">MNOR_LOCUS1698</name>
</gene>
<evidence type="ECO:0000313" key="5">
    <source>
        <dbReference type="Proteomes" id="UP001497623"/>
    </source>
</evidence>
<comment type="similarity">
    <text evidence="1">Belongs to the small GTPase superfamily. RGK family.</text>
</comment>
<dbReference type="InterPro" id="IPR027417">
    <property type="entry name" value="P-loop_NTPase"/>
</dbReference>
<protein>
    <submittedName>
        <fullName evidence="4">Uncharacterized protein</fullName>
    </submittedName>
</protein>
<dbReference type="InterPro" id="IPR051641">
    <property type="entry name" value="RGK_GTP-binding_reg"/>
</dbReference>
<dbReference type="PRINTS" id="PR00449">
    <property type="entry name" value="RASTRNSFRMNG"/>
</dbReference>
<evidence type="ECO:0000256" key="3">
    <source>
        <dbReference type="SAM" id="MobiDB-lite"/>
    </source>
</evidence>
<proteinExistence type="inferred from homology"/>
<organism evidence="4 5">
    <name type="scientific">Meganyctiphanes norvegica</name>
    <name type="common">Northern krill</name>
    <name type="synonym">Thysanopoda norvegica</name>
    <dbReference type="NCBI Taxonomy" id="48144"/>
    <lineage>
        <taxon>Eukaryota</taxon>
        <taxon>Metazoa</taxon>
        <taxon>Ecdysozoa</taxon>
        <taxon>Arthropoda</taxon>
        <taxon>Crustacea</taxon>
        <taxon>Multicrustacea</taxon>
        <taxon>Malacostraca</taxon>
        <taxon>Eumalacostraca</taxon>
        <taxon>Eucarida</taxon>
        <taxon>Euphausiacea</taxon>
        <taxon>Euphausiidae</taxon>
        <taxon>Meganyctiphanes</taxon>
    </lineage>
</organism>
<dbReference type="Proteomes" id="UP001497623">
    <property type="component" value="Unassembled WGS sequence"/>
</dbReference>
<evidence type="ECO:0000256" key="2">
    <source>
        <dbReference type="ARBA" id="ARBA00022553"/>
    </source>
</evidence>